<proteinExistence type="predicted"/>
<evidence type="ECO:0000256" key="1">
    <source>
        <dbReference type="SAM" id="SignalP"/>
    </source>
</evidence>
<dbReference type="SMART" id="SM00554">
    <property type="entry name" value="FAS1"/>
    <property type="match status" value="1"/>
</dbReference>
<dbReference type="FunFam" id="2.30.180.10:FF:000019">
    <property type="entry name" value="Cell surface lipoprotein"/>
    <property type="match status" value="1"/>
</dbReference>
<feature type="domain" description="FAS1" evidence="2">
    <location>
        <begin position="45"/>
        <end position="177"/>
    </location>
</feature>
<name>A0A951IWJ4_9BACT</name>
<feature type="signal peptide" evidence="1">
    <location>
        <begin position="1"/>
        <end position="18"/>
    </location>
</feature>
<dbReference type="EMBL" id="RPHB01000002">
    <property type="protein sequence ID" value="MBW3467254.1"/>
    <property type="molecule type" value="Genomic_DNA"/>
</dbReference>
<accession>A0A951IWJ4</accession>
<comment type="caution">
    <text evidence="3">The sequence shown here is derived from an EMBL/GenBank/DDBJ whole genome shotgun (WGS) entry which is preliminary data.</text>
</comment>
<protein>
    <submittedName>
        <fullName evidence="3">Fasciclin domain-containing protein</fullName>
    </submittedName>
</protein>
<evidence type="ECO:0000259" key="2">
    <source>
        <dbReference type="PROSITE" id="PS50213"/>
    </source>
</evidence>
<dbReference type="PANTHER" id="PTHR10900">
    <property type="entry name" value="PERIOSTIN-RELATED"/>
    <property type="match status" value="1"/>
</dbReference>
<reference evidence="3 4" key="1">
    <citation type="journal article" date="2020" name="Syst. Appl. Microbiol.">
        <title>Arthrospiribacter ruber gen. nov., sp. nov., a novel bacterium isolated from Arthrospira cultures.</title>
        <authorList>
            <person name="Waleron M."/>
            <person name="Misztak A."/>
            <person name="Waleron M.M."/>
            <person name="Furmaniak M."/>
            <person name="Mrozik A."/>
            <person name="Waleron K."/>
        </authorList>
    </citation>
    <scope>NUCLEOTIDE SEQUENCE [LARGE SCALE GENOMIC DNA]</scope>
    <source>
        <strain evidence="3 4">DPMB0001</strain>
    </source>
</reference>
<dbReference type="InterPro" id="IPR050904">
    <property type="entry name" value="Adhesion/Biosynth-related"/>
</dbReference>
<feature type="chain" id="PRO_5037567392" evidence="1">
    <location>
        <begin position="19"/>
        <end position="180"/>
    </location>
</feature>
<dbReference type="GO" id="GO:0005615">
    <property type="term" value="C:extracellular space"/>
    <property type="evidence" value="ECO:0007669"/>
    <property type="project" value="TreeGrafter"/>
</dbReference>
<dbReference type="PROSITE" id="PS51257">
    <property type="entry name" value="PROKAR_LIPOPROTEIN"/>
    <property type="match status" value="1"/>
</dbReference>
<dbReference type="InterPro" id="IPR000782">
    <property type="entry name" value="FAS1_domain"/>
</dbReference>
<gene>
    <name evidence="3" type="ORF">EGN73_05440</name>
</gene>
<evidence type="ECO:0000313" key="4">
    <source>
        <dbReference type="Proteomes" id="UP000727490"/>
    </source>
</evidence>
<sequence>MKNLRILSLAVATCVTLAAISCNTKLRQEEDEPEVLDKVVVEEEAPTVIEIASASADHTTLVTAISEAGMVPSLNGDGPYTIFAPTNNGFEALPEGTVENLLQEENKEKLQDILKYHVISGEIMAADLEDGKEITTVHGDKLKVSIRDSKVYINDAQITGADVEGKNGVVHIIDGVLLPD</sequence>
<dbReference type="AlphaFoldDB" id="A0A951IWJ4"/>
<keyword evidence="1" id="KW-0732">Signal</keyword>
<dbReference type="Pfam" id="PF02469">
    <property type="entry name" value="Fasciclin"/>
    <property type="match status" value="1"/>
</dbReference>
<dbReference type="Proteomes" id="UP000727490">
    <property type="component" value="Unassembled WGS sequence"/>
</dbReference>
<dbReference type="PANTHER" id="PTHR10900:SF77">
    <property type="entry name" value="FI19380P1"/>
    <property type="match status" value="1"/>
</dbReference>
<dbReference type="PROSITE" id="PS50213">
    <property type="entry name" value="FAS1"/>
    <property type="match status" value="1"/>
</dbReference>
<keyword evidence="4" id="KW-1185">Reference proteome</keyword>
<evidence type="ECO:0000313" key="3">
    <source>
        <dbReference type="EMBL" id="MBW3467254.1"/>
    </source>
</evidence>
<organism evidence="3 4">
    <name type="scientific">Arthrospiribacter ruber</name>
    <dbReference type="NCBI Taxonomy" id="2487934"/>
    <lineage>
        <taxon>Bacteria</taxon>
        <taxon>Pseudomonadati</taxon>
        <taxon>Bacteroidota</taxon>
        <taxon>Cytophagia</taxon>
        <taxon>Cytophagales</taxon>
        <taxon>Cyclobacteriaceae</taxon>
        <taxon>Arthrospiribacter</taxon>
    </lineage>
</organism>
<dbReference type="RefSeq" id="WP_219287500.1">
    <property type="nucleotide sequence ID" value="NZ_RPHB01000002.1"/>
</dbReference>